<reference evidence="2" key="1">
    <citation type="submission" date="2006-10" db="EMBL/GenBank/DDBJ databases">
        <title>Complete sequence of Solibacter usitatus Ellin6076.</title>
        <authorList>
            <consortium name="US DOE Joint Genome Institute"/>
            <person name="Copeland A."/>
            <person name="Lucas S."/>
            <person name="Lapidus A."/>
            <person name="Barry K."/>
            <person name="Detter J.C."/>
            <person name="Glavina del Rio T."/>
            <person name="Hammon N."/>
            <person name="Israni S."/>
            <person name="Dalin E."/>
            <person name="Tice H."/>
            <person name="Pitluck S."/>
            <person name="Thompson L.S."/>
            <person name="Brettin T."/>
            <person name="Bruce D."/>
            <person name="Han C."/>
            <person name="Tapia R."/>
            <person name="Gilna P."/>
            <person name="Schmutz J."/>
            <person name="Larimer F."/>
            <person name="Land M."/>
            <person name="Hauser L."/>
            <person name="Kyrpides N."/>
            <person name="Mikhailova N."/>
            <person name="Janssen P.H."/>
            <person name="Kuske C.R."/>
            <person name="Richardson P."/>
        </authorList>
    </citation>
    <scope>NUCLEOTIDE SEQUENCE</scope>
    <source>
        <strain evidence="2">Ellin6076</strain>
    </source>
</reference>
<evidence type="ECO:0000256" key="1">
    <source>
        <dbReference type="SAM" id="Phobius"/>
    </source>
</evidence>
<keyword evidence="1" id="KW-1133">Transmembrane helix</keyword>
<dbReference type="KEGG" id="sus:Acid_4424"/>
<keyword evidence="1" id="KW-0472">Membrane</keyword>
<dbReference type="InParanoid" id="Q01Y80"/>
<proteinExistence type="predicted"/>
<dbReference type="AlphaFoldDB" id="Q01Y80"/>
<protein>
    <submittedName>
        <fullName evidence="2">Uncharacterized protein</fullName>
    </submittedName>
</protein>
<organism evidence="2">
    <name type="scientific">Solibacter usitatus (strain Ellin6076)</name>
    <dbReference type="NCBI Taxonomy" id="234267"/>
    <lineage>
        <taxon>Bacteria</taxon>
        <taxon>Pseudomonadati</taxon>
        <taxon>Acidobacteriota</taxon>
        <taxon>Terriglobia</taxon>
        <taxon>Bryobacterales</taxon>
        <taxon>Solibacteraceae</taxon>
        <taxon>Candidatus Solibacter</taxon>
    </lineage>
</organism>
<sequence length="192" mass="21326">MNDHELDQALNRWKAPEPSRGFRSRVLARFPTRERPNFSRLLRWALAMAAVLCMLAIGAAQSGKGTLENLGDGLYQLHNNTINWIGDMWVGHIMAAFRNSNPKIYVDGELRPDVEFGGSGVGVWFRLPGEGKYLVALRRTIIEGPVPPRAGVFDGHALDFQAGGRHVRIESHGTYGFHEHLPLYVMGPAAGR</sequence>
<gene>
    <name evidence="2" type="ordered locus">Acid_4424</name>
</gene>
<keyword evidence="1" id="KW-0812">Transmembrane</keyword>
<feature type="transmembrane region" description="Helical" evidence="1">
    <location>
        <begin position="41"/>
        <end position="60"/>
    </location>
</feature>
<dbReference type="EMBL" id="CP000473">
    <property type="protein sequence ID" value="ABJ85385.1"/>
    <property type="molecule type" value="Genomic_DNA"/>
</dbReference>
<name>Q01Y80_SOLUE</name>
<dbReference type="HOGENOM" id="CLU_1414351_0_0_0"/>
<evidence type="ECO:0000313" key="2">
    <source>
        <dbReference type="EMBL" id="ABJ85385.1"/>
    </source>
</evidence>
<accession>Q01Y80</accession>
<dbReference type="STRING" id="234267.Acid_4424"/>